<gene>
    <name evidence="8 10" type="primary">acpS</name>
    <name evidence="10" type="ORF">GCM10007425_19380</name>
</gene>
<dbReference type="Pfam" id="PF01648">
    <property type="entry name" value="ACPS"/>
    <property type="match status" value="1"/>
</dbReference>
<dbReference type="SUPFAM" id="SSF56214">
    <property type="entry name" value="4'-phosphopantetheinyl transferase"/>
    <property type="match status" value="1"/>
</dbReference>
<evidence type="ECO:0000256" key="6">
    <source>
        <dbReference type="ARBA" id="ARBA00023098"/>
    </source>
</evidence>
<dbReference type="InterPro" id="IPR004568">
    <property type="entry name" value="Ppantetheine-prot_Trfase_dom"/>
</dbReference>
<keyword evidence="11" id="KW-1185">Reference proteome</keyword>
<dbReference type="GO" id="GO:0000287">
    <property type="term" value="F:magnesium ion binding"/>
    <property type="evidence" value="ECO:0007669"/>
    <property type="project" value="UniProtKB-UniRule"/>
</dbReference>
<evidence type="ECO:0000256" key="1">
    <source>
        <dbReference type="ARBA" id="ARBA00022516"/>
    </source>
</evidence>
<comment type="function">
    <text evidence="8">Transfers the 4'-phosphopantetheine moiety from coenzyme A to a Ser of acyl-carrier-protein.</text>
</comment>
<dbReference type="EC" id="2.7.8.7" evidence="8"/>
<dbReference type="NCBIfam" id="TIGR00516">
    <property type="entry name" value="acpS"/>
    <property type="match status" value="1"/>
</dbReference>
<reference evidence="10" key="2">
    <citation type="submission" date="2020-09" db="EMBL/GenBank/DDBJ databases">
        <authorList>
            <person name="Sun Q."/>
            <person name="Zhou Y."/>
        </authorList>
    </citation>
    <scope>NUCLEOTIDE SEQUENCE</scope>
    <source>
        <strain evidence="10">CGMCC 1.15760</strain>
    </source>
</reference>
<dbReference type="GO" id="GO:0006633">
    <property type="term" value="P:fatty acid biosynthetic process"/>
    <property type="evidence" value="ECO:0007669"/>
    <property type="project" value="UniProtKB-UniRule"/>
</dbReference>
<comment type="caution">
    <text evidence="10">The sequence shown here is derived from an EMBL/GenBank/DDBJ whole genome shotgun (WGS) entry which is preliminary data.</text>
</comment>
<evidence type="ECO:0000256" key="3">
    <source>
        <dbReference type="ARBA" id="ARBA00022723"/>
    </source>
</evidence>
<keyword evidence="3 8" id="KW-0479">Metal-binding</keyword>
<feature type="binding site" evidence="8">
    <location>
        <position position="8"/>
    </location>
    <ligand>
        <name>Mg(2+)</name>
        <dbReference type="ChEBI" id="CHEBI:18420"/>
    </ligand>
</feature>
<evidence type="ECO:0000313" key="11">
    <source>
        <dbReference type="Proteomes" id="UP000616608"/>
    </source>
</evidence>
<protein>
    <recommendedName>
        <fullName evidence="8">Holo-[acyl-carrier-protein] synthase</fullName>
        <shortName evidence="8">Holo-ACP synthase</shortName>
        <ecNumber evidence="8">2.7.8.7</ecNumber>
    </recommendedName>
    <alternativeName>
        <fullName evidence="8">4'-phosphopantetheinyl transferase AcpS</fullName>
    </alternativeName>
</protein>
<dbReference type="EMBL" id="BMJT01000006">
    <property type="protein sequence ID" value="GGG24948.1"/>
    <property type="molecule type" value="Genomic_DNA"/>
</dbReference>
<feature type="domain" description="4'-phosphopantetheinyl transferase" evidence="9">
    <location>
        <begin position="4"/>
        <end position="97"/>
    </location>
</feature>
<dbReference type="InterPro" id="IPR037143">
    <property type="entry name" value="4-PPantetheinyl_Trfase_dom_sf"/>
</dbReference>
<dbReference type="GO" id="GO:0005737">
    <property type="term" value="C:cytoplasm"/>
    <property type="evidence" value="ECO:0007669"/>
    <property type="project" value="UniProtKB-SubCell"/>
</dbReference>
<organism evidence="10 11">
    <name type="scientific">Lysinibacillus alkalisoli</name>
    <dbReference type="NCBI Taxonomy" id="1911548"/>
    <lineage>
        <taxon>Bacteria</taxon>
        <taxon>Bacillati</taxon>
        <taxon>Bacillota</taxon>
        <taxon>Bacilli</taxon>
        <taxon>Bacillales</taxon>
        <taxon>Bacillaceae</taxon>
        <taxon>Lysinibacillus</taxon>
    </lineage>
</organism>
<sequence>MIKGIGLDMVDLHRIKKAAQRTERFAKRILSDREYTRYELLSHTRKTEFLAGRFAAKEAFSKARGTGIGQDCEFQDIEILNDEKGAPILYFKQNKVNGFVSITHTQTCAAAQVIILV</sequence>
<dbReference type="HAMAP" id="MF_00101">
    <property type="entry name" value="AcpS"/>
    <property type="match status" value="1"/>
</dbReference>
<keyword evidence="8" id="KW-0963">Cytoplasm</keyword>
<keyword evidence="6 8" id="KW-0443">Lipid metabolism</keyword>
<keyword evidence="1 8" id="KW-0444">Lipid biosynthesis</keyword>
<dbReference type="Proteomes" id="UP000616608">
    <property type="component" value="Unassembled WGS sequence"/>
</dbReference>
<keyword evidence="7 8" id="KW-0275">Fatty acid biosynthesis</keyword>
<evidence type="ECO:0000256" key="5">
    <source>
        <dbReference type="ARBA" id="ARBA00022842"/>
    </source>
</evidence>
<comment type="similarity">
    <text evidence="8">Belongs to the P-Pant transferase superfamily. AcpS family.</text>
</comment>
<evidence type="ECO:0000256" key="7">
    <source>
        <dbReference type="ARBA" id="ARBA00023160"/>
    </source>
</evidence>
<dbReference type="InterPro" id="IPR002582">
    <property type="entry name" value="ACPS"/>
</dbReference>
<evidence type="ECO:0000313" key="10">
    <source>
        <dbReference type="EMBL" id="GGG24948.1"/>
    </source>
</evidence>
<keyword evidence="5 8" id="KW-0460">Magnesium</keyword>
<keyword evidence="2 8" id="KW-0808">Transferase</keyword>
<dbReference type="NCBIfam" id="TIGR00556">
    <property type="entry name" value="pantethn_trn"/>
    <property type="match status" value="1"/>
</dbReference>
<reference evidence="10" key="1">
    <citation type="journal article" date="2014" name="Int. J. Syst. Evol. Microbiol.">
        <title>Complete genome sequence of Corynebacterium casei LMG S-19264T (=DSM 44701T), isolated from a smear-ripened cheese.</title>
        <authorList>
            <consortium name="US DOE Joint Genome Institute (JGI-PGF)"/>
            <person name="Walter F."/>
            <person name="Albersmeier A."/>
            <person name="Kalinowski J."/>
            <person name="Ruckert C."/>
        </authorList>
    </citation>
    <scope>NUCLEOTIDE SEQUENCE</scope>
    <source>
        <strain evidence="10">CGMCC 1.15760</strain>
    </source>
</reference>
<evidence type="ECO:0000259" key="9">
    <source>
        <dbReference type="Pfam" id="PF01648"/>
    </source>
</evidence>
<evidence type="ECO:0000256" key="4">
    <source>
        <dbReference type="ARBA" id="ARBA00022832"/>
    </source>
</evidence>
<comment type="subcellular location">
    <subcellularLocation>
        <location evidence="8">Cytoplasm</location>
    </subcellularLocation>
</comment>
<comment type="catalytic activity">
    <reaction evidence="8">
        <text>apo-[ACP] + CoA = holo-[ACP] + adenosine 3',5'-bisphosphate + H(+)</text>
        <dbReference type="Rhea" id="RHEA:12068"/>
        <dbReference type="Rhea" id="RHEA-COMP:9685"/>
        <dbReference type="Rhea" id="RHEA-COMP:9690"/>
        <dbReference type="ChEBI" id="CHEBI:15378"/>
        <dbReference type="ChEBI" id="CHEBI:29999"/>
        <dbReference type="ChEBI" id="CHEBI:57287"/>
        <dbReference type="ChEBI" id="CHEBI:58343"/>
        <dbReference type="ChEBI" id="CHEBI:64479"/>
        <dbReference type="EC" id="2.7.8.7"/>
    </reaction>
</comment>
<feature type="binding site" evidence="8">
    <location>
        <position position="58"/>
    </location>
    <ligand>
        <name>Mg(2+)</name>
        <dbReference type="ChEBI" id="CHEBI:18420"/>
    </ligand>
</feature>
<evidence type="ECO:0000256" key="2">
    <source>
        <dbReference type="ARBA" id="ARBA00022679"/>
    </source>
</evidence>
<dbReference type="RefSeq" id="WP_188614853.1">
    <property type="nucleotide sequence ID" value="NZ_BMJT01000006.1"/>
</dbReference>
<accession>A0A917LHT2</accession>
<proteinExistence type="inferred from homology"/>
<name>A0A917LHT2_9BACI</name>
<evidence type="ECO:0000256" key="8">
    <source>
        <dbReference type="HAMAP-Rule" id="MF_00101"/>
    </source>
</evidence>
<dbReference type="Gene3D" id="3.90.470.20">
    <property type="entry name" value="4'-phosphopantetheinyl transferase domain"/>
    <property type="match status" value="1"/>
</dbReference>
<dbReference type="GO" id="GO:0008897">
    <property type="term" value="F:holo-[acyl-carrier-protein] synthase activity"/>
    <property type="evidence" value="ECO:0007669"/>
    <property type="project" value="UniProtKB-UniRule"/>
</dbReference>
<dbReference type="InterPro" id="IPR008278">
    <property type="entry name" value="4-PPantetheinyl_Trfase_dom"/>
</dbReference>
<dbReference type="AlphaFoldDB" id="A0A917LHT2"/>
<keyword evidence="4 8" id="KW-0276">Fatty acid metabolism</keyword>
<comment type="cofactor">
    <cofactor evidence="8">
        <name>Mg(2+)</name>
        <dbReference type="ChEBI" id="CHEBI:18420"/>
    </cofactor>
</comment>